<evidence type="ECO:0000259" key="2">
    <source>
        <dbReference type="Pfam" id="PF05425"/>
    </source>
</evidence>
<dbReference type="InterPro" id="IPR008457">
    <property type="entry name" value="Cu-R_CopD_dom"/>
</dbReference>
<dbReference type="RefSeq" id="WP_096513102.1">
    <property type="nucleotide sequence ID" value="NZ_AP017423.2"/>
</dbReference>
<feature type="domain" description="Copper resistance protein D" evidence="2">
    <location>
        <begin position="48"/>
        <end position="150"/>
    </location>
</feature>
<feature type="transmembrane region" description="Helical" evidence="1">
    <location>
        <begin position="12"/>
        <end position="33"/>
    </location>
</feature>
<keyword evidence="1" id="KW-0812">Transmembrane</keyword>
<reference evidence="3 4" key="1">
    <citation type="submission" date="2016-04" db="EMBL/GenBank/DDBJ databases">
        <title>Complete genome sequence of Pseudomonas sp. LAB-08 isolated from TCE contaminated aquifer soil.</title>
        <authorList>
            <person name="Dohra H."/>
            <person name="Suzuki K."/>
            <person name="Fatma A."/>
            <person name="Inuzuka Y."/>
            <person name="Honjo M."/>
            <person name="Tashiro Y."/>
            <person name="Futamata H."/>
        </authorList>
    </citation>
    <scope>NUCLEOTIDE SEQUENCE [LARGE SCALE GENOMIC DNA]</scope>
    <source>
        <strain evidence="3 4">LAB-08</strain>
    </source>
</reference>
<feature type="transmembrane region" description="Helical" evidence="1">
    <location>
        <begin position="53"/>
        <end position="76"/>
    </location>
</feature>
<evidence type="ECO:0000313" key="4">
    <source>
        <dbReference type="Proteomes" id="UP000218595"/>
    </source>
</evidence>
<feature type="transmembrane region" description="Helical" evidence="1">
    <location>
        <begin position="129"/>
        <end position="150"/>
    </location>
</feature>
<organism evidence="3 4">
    <name type="scientific">Pseudomonas izuensis</name>
    <dbReference type="NCBI Taxonomy" id="2684212"/>
    <lineage>
        <taxon>Bacteria</taxon>
        <taxon>Pseudomonadati</taxon>
        <taxon>Pseudomonadota</taxon>
        <taxon>Gammaproteobacteria</taxon>
        <taxon>Pseudomonadales</taxon>
        <taxon>Pseudomonadaceae</taxon>
        <taxon>Pseudomonas</taxon>
    </lineage>
</organism>
<keyword evidence="4" id="KW-1185">Reference proteome</keyword>
<gene>
    <name evidence="3" type="ORF">LAB08_R11680</name>
</gene>
<sequence length="154" mass="17083">MTAFSLVYSLHVLAALVWVGGMFFAWMVLRPAALKALEGPARLKLWLEVFQGFFRWVWVAVVLLPVSGVGMLNLHFTGFENAPRYVEVMMGLYVVMTALFIRIQALMLPELRTAVDAQDWPVGAAVLGRIRRVVGINLLVGLVVVVVAAVRPTF</sequence>
<dbReference type="EMBL" id="AP017423">
    <property type="protein sequence ID" value="BCX66550.1"/>
    <property type="molecule type" value="Genomic_DNA"/>
</dbReference>
<keyword evidence="1" id="KW-0472">Membrane</keyword>
<evidence type="ECO:0000256" key="1">
    <source>
        <dbReference type="SAM" id="Phobius"/>
    </source>
</evidence>
<accession>A0ABM7RNF4</accession>
<name>A0ABM7RNF4_9PSED</name>
<dbReference type="Proteomes" id="UP000218595">
    <property type="component" value="Chromosome"/>
</dbReference>
<keyword evidence="1" id="KW-1133">Transmembrane helix</keyword>
<dbReference type="Pfam" id="PF05425">
    <property type="entry name" value="CopD"/>
    <property type="match status" value="1"/>
</dbReference>
<protein>
    <submittedName>
        <fullName evidence="3">CopD family protein</fullName>
    </submittedName>
</protein>
<proteinExistence type="predicted"/>
<evidence type="ECO:0000313" key="3">
    <source>
        <dbReference type="EMBL" id="BCX66550.1"/>
    </source>
</evidence>
<feature type="transmembrane region" description="Helical" evidence="1">
    <location>
        <begin position="88"/>
        <end position="109"/>
    </location>
</feature>